<evidence type="ECO:0000256" key="7">
    <source>
        <dbReference type="ARBA" id="ARBA00023136"/>
    </source>
</evidence>
<protein>
    <recommendedName>
        <fullName evidence="9">Glycosyltransferase RgtA/B/C/D-like domain-containing protein</fullName>
    </recommendedName>
</protein>
<evidence type="ECO:0000256" key="6">
    <source>
        <dbReference type="ARBA" id="ARBA00022989"/>
    </source>
</evidence>
<evidence type="ECO:0000313" key="11">
    <source>
        <dbReference type="Proteomes" id="UP000635565"/>
    </source>
</evidence>
<proteinExistence type="predicted"/>
<feature type="transmembrane region" description="Helical" evidence="8">
    <location>
        <begin position="290"/>
        <end position="317"/>
    </location>
</feature>
<feature type="transmembrane region" description="Helical" evidence="8">
    <location>
        <begin position="157"/>
        <end position="174"/>
    </location>
</feature>
<keyword evidence="6 8" id="KW-1133">Transmembrane helix</keyword>
<feature type="domain" description="Glycosyltransferase RgtA/B/C/D-like" evidence="9">
    <location>
        <begin position="104"/>
        <end position="239"/>
    </location>
</feature>
<feature type="transmembrane region" description="Helical" evidence="8">
    <location>
        <begin position="348"/>
        <end position="365"/>
    </location>
</feature>
<dbReference type="EMBL" id="BNJJ01000006">
    <property type="protein sequence ID" value="GHO84521.1"/>
    <property type="molecule type" value="Genomic_DNA"/>
</dbReference>
<keyword evidence="7 8" id="KW-0472">Membrane</keyword>
<evidence type="ECO:0000259" key="9">
    <source>
        <dbReference type="Pfam" id="PF13231"/>
    </source>
</evidence>
<feature type="transmembrane region" description="Helical" evidence="8">
    <location>
        <begin position="130"/>
        <end position="151"/>
    </location>
</feature>
<comment type="caution">
    <text evidence="10">The sequence shown here is derived from an EMBL/GenBank/DDBJ whole genome shotgun (WGS) entry which is preliminary data.</text>
</comment>
<evidence type="ECO:0000256" key="4">
    <source>
        <dbReference type="ARBA" id="ARBA00022679"/>
    </source>
</evidence>
<dbReference type="RefSeq" id="WP_201362135.1">
    <property type="nucleotide sequence ID" value="NZ_BNJJ01000006.1"/>
</dbReference>
<feature type="transmembrane region" description="Helical" evidence="8">
    <location>
        <begin position="69"/>
        <end position="92"/>
    </location>
</feature>
<name>A0ABQ3VGD7_9CHLR</name>
<dbReference type="InterPro" id="IPR050297">
    <property type="entry name" value="LipidA_mod_glycosyltrf_83"/>
</dbReference>
<evidence type="ECO:0000256" key="5">
    <source>
        <dbReference type="ARBA" id="ARBA00022692"/>
    </source>
</evidence>
<keyword evidence="3" id="KW-0328">Glycosyltransferase</keyword>
<evidence type="ECO:0000313" key="10">
    <source>
        <dbReference type="EMBL" id="GHO84521.1"/>
    </source>
</evidence>
<evidence type="ECO:0000256" key="8">
    <source>
        <dbReference type="SAM" id="Phobius"/>
    </source>
</evidence>
<evidence type="ECO:0000256" key="3">
    <source>
        <dbReference type="ARBA" id="ARBA00022676"/>
    </source>
</evidence>
<dbReference type="Pfam" id="PF13231">
    <property type="entry name" value="PMT_2"/>
    <property type="match status" value="1"/>
</dbReference>
<keyword evidence="5 8" id="KW-0812">Transmembrane</keyword>
<feature type="transmembrane region" description="Helical" evidence="8">
    <location>
        <begin position="412"/>
        <end position="434"/>
    </location>
</feature>
<reference evidence="10 11" key="1">
    <citation type="journal article" date="2021" name="Int. J. Syst. Evol. Microbiol.">
        <title>Reticulibacter mediterranei gen. nov., sp. nov., within the new family Reticulibacteraceae fam. nov., and Ktedonospora formicarum gen. nov., sp. nov., Ktedonobacter robiniae sp. nov., Dictyobacter formicarum sp. nov. and Dictyobacter arantiisoli sp. nov., belonging to the class Ktedonobacteria.</title>
        <authorList>
            <person name="Yabe S."/>
            <person name="Zheng Y."/>
            <person name="Wang C.M."/>
            <person name="Sakai Y."/>
            <person name="Abe K."/>
            <person name="Yokota A."/>
            <person name="Donadio S."/>
            <person name="Cavaletti L."/>
            <person name="Monciardini P."/>
        </authorList>
    </citation>
    <scope>NUCLEOTIDE SEQUENCE [LARGE SCALE GENOMIC DNA]</scope>
    <source>
        <strain evidence="10 11">SOSP1-9</strain>
    </source>
</reference>
<feature type="transmembrane region" description="Helical" evidence="8">
    <location>
        <begin position="377"/>
        <end position="400"/>
    </location>
</feature>
<evidence type="ECO:0000256" key="2">
    <source>
        <dbReference type="ARBA" id="ARBA00022475"/>
    </source>
</evidence>
<accession>A0ABQ3VGD7</accession>
<sequence>MEHDTQKEVSAKLPTSFQLPLRKLLSSWEIYPILLLAAFLRLYCINTTEFDGDQADIFAMAHNAVSHGHLVATSNVASIGIFNPPAIIYALMVPATFSPDPVGGAVLTALLAIVAVLLTYIFTRRYYGRLAGTWAALLYATAFVPVFYARFMWNQNMLLLFVPLFFWFLFRGVVARRVLWLFPSLVLFGLLIQFHASTIILIVPLLAALALAPRSTFRWYDIALGLAGLLFIYSSYIYWLFQSNFLDINTILHTTSKVALIDGQAFYFYQQLLGPLPEPITSGLSLFGPYALAFSLIKSVMSLLLLGGACLALVLVIRERSDKASVATRRSFIAGLGHWWIALRQSPFRCGLLLLLIWQIIPLLYLTHHDIVLRLHYFIMFMPGPFILAGFFLAATLNWLHKRSARLQVARIAVLVMGVLLVVAQCLISFGYVYDSAYGRYVDYAWGVSTIIP</sequence>
<dbReference type="InterPro" id="IPR038731">
    <property type="entry name" value="RgtA/B/C-like"/>
</dbReference>
<feature type="transmembrane region" description="Helical" evidence="8">
    <location>
        <begin position="104"/>
        <end position="123"/>
    </location>
</feature>
<keyword evidence="4" id="KW-0808">Transferase</keyword>
<keyword evidence="11" id="KW-1185">Reference proteome</keyword>
<feature type="transmembrane region" description="Helical" evidence="8">
    <location>
        <begin position="186"/>
        <end position="211"/>
    </location>
</feature>
<keyword evidence="2" id="KW-1003">Cell membrane</keyword>
<gene>
    <name evidence="10" type="ORF">KSZ_25270</name>
</gene>
<comment type="subcellular location">
    <subcellularLocation>
        <location evidence="1">Cell membrane</location>
        <topology evidence="1">Multi-pass membrane protein</topology>
    </subcellularLocation>
</comment>
<evidence type="ECO:0000256" key="1">
    <source>
        <dbReference type="ARBA" id="ARBA00004651"/>
    </source>
</evidence>
<feature type="transmembrane region" description="Helical" evidence="8">
    <location>
        <begin position="217"/>
        <end position="239"/>
    </location>
</feature>
<dbReference type="PANTHER" id="PTHR33908">
    <property type="entry name" value="MANNOSYLTRANSFERASE YKCB-RELATED"/>
    <property type="match status" value="1"/>
</dbReference>
<organism evidence="10 11">
    <name type="scientific">Dictyobacter formicarum</name>
    <dbReference type="NCBI Taxonomy" id="2778368"/>
    <lineage>
        <taxon>Bacteria</taxon>
        <taxon>Bacillati</taxon>
        <taxon>Chloroflexota</taxon>
        <taxon>Ktedonobacteria</taxon>
        <taxon>Ktedonobacterales</taxon>
        <taxon>Dictyobacteraceae</taxon>
        <taxon>Dictyobacter</taxon>
    </lineage>
</organism>
<dbReference type="Proteomes" id="UP000635565">
    <property type="component" value="Unassembled WGS sequence"/>
</dbReference>
<dbReference type="PANTHER" id="PTHR33908:SF11">
    <property type="entry name" value="MEMBRANE PROTEIN"/>
    <property type="match status" value="1"/>
</dbReference>